<sequence length="383" mass="40221">MQFSRQAAIVGVHEHETRWAPDKTAFQIATESARAALADAGLTSNDVDGYFTAGVDGMAPALMCDHLNIRPKVVDSTSIGGTSFLAHAAHAVSAIATGRCEVALITYGSTAASHSVAVGTRGRYGVEIPEQYELPYGVTTVGAYAMCAQRHMYEFGTTSAQLAEIAVTFRRHAVLNPYAKYREPITVDDVLASRVISSPLHLLDCCIISDGGGAVVVTSAARARDCAKPPVWILGAGETVFHPEAGKRDFLRMAASQTAPIAFAQAGVTHDDIDMCMIYDSFSITVMMTLENLGFCKLGDGGAFVSGGRLALGGALPTNTDGGGMSSNHPGMRGIFLMIEATKQLRGECGERQVPDCKLALAHGTGGALGTRHGGVTLILGRD</sequence>
<organism evidence="2 3">
    <name type="scientific">Tectimicrobiota bacterium</name>
    <dbReference type="NCBI Taxonomy" id="2528274"/>
    <lineage>
        <taxon>Bacteria</taxon>
        <taxon>Pseudomonadati</taxon>
        <taxon>Nitrospinota/Tectimicrobiota group</taxon>
        <taxon>Candidatus Tectimicrobiota</taxon>
    </lineage>
</organism>
<feature type="domain" description="Thiolase C-terminal" evidence="1">
    <location>
        <begin position="247"/>
        <end position="381"/>
    </location>
</feature>
<dbReference type="Pfam" id="PF22691">
    <property type="entry name" value="Thiolase_C_1"/>
    <property type="match status" value="1"/>
</dbReference>
<dbReference type="InterPro" id="IPR016039">
    <property type="entry name" value="Thiolase-like"/>
</dbReference>
<evidence type="ECO:0000313" key="2">
    <source>
        <dbReference type="EMBL" id="MBM3224477.1"/>
    </source>
</evidence>
<dbReference type="PANTHER" id="PTHR42870:SF1">
    <property type="entry name" value="NON-SPECIFIC LIPID-TRANSFER PROTEIN-LIKE 2"/>
    <property type="match status" value="1"/>
</dbReference>
<proteinExistence type="predicted"/>
<gene>
    <name evidence="2" type="ORF">FJZ47_11840</name>
</gene>
<accession>A0A937W0P1</accession>
<dbReference type="SUPFAM" id="SSF53901">
    <property type="entry name" value="Thiolase-like"/>
    <property type="match status" value="2"/>
</dbReference>
<dbReference type="Gene3D" id="3.40.47.10">
    <property type="match status" value="1"/>
</dbReference>
<dbReference type="GO" id="GO:0003988">
    <property type="term" value="F:acetyl-CoA C-acyltransferase activity"/>
    <property type="evidence" value="ECO:0007669"/>
    <property type="project" value="UniProtKB-ARBA"/>
</dbReference>
<dbReference type="InterPro" id="IPR055140">
    <property type="entry name" value="Thiolase_C_2"/>
</dbReference>
<dbReference type="PIRSF" id="PIRSF000429">
    <property type="entry name" value="Ac-CoA_Ac_transf"/>
    <property type="match status" value="1"/>
</dbReference>
<evidence type="ECO:0000259" key="1">
    <source>
        <dbReference type="Pfam" id="PF22691"/>
    </source>
</evidence>
<protein>
    <submittedName>
        <fullName evidence="2">Thiolase</fullName>
    </submittedName>
</protein>
<evidence type="ECO:0000313" key="3">
    <source>
        <dbReference type="Proteomes" id="UP000712673"/>
    </source>
</evidence>
<dbReference type="AlphaFoldDB" id="A0A937W0P1"/>
<dbReference type="CDD" id="cd00829">
    <property type="entry name" value="SCP-x_thiolase"/>
    <property type="match status" value="1"/>
</dbReference>
<reference evidence="2" key="1">
    <citation type="submission" date="2019-03" db="EMBL/GenBank/DDBJ databases">
        <title>Lake Tanganyika Metagenome-Assembled Genomes (MAGs).</title>
        <authorList>
            <person name="Tran P."/>
        </authorList>
    </citation>
    <scope>NUCLEOTIDE SEQUENCE</scope>
    <source>
        <strain evidence="2">K_DeepCast_65m_m2_066</strain>
    </source>
</reference>
<dbReference type="Proteomes" id="UP000712673">
    <property type="component" value="Unassembled WGS sequence"/>
</dbReference>
<dbReference type="NCBIfam" id="NF004811">
    <property type="entry name" value="PRK06158.1"/>
    <property type="match status" value="1"/>
</dbReference>
<dbReference type="InterPro" id="IPR002155">
    <property type="entry name" value="Thiolase"/>
</dbReference>
<dbReference type="PANTHER" id="PTHR42870">
    <property type="entry name" value="ACETYL-COA C-ACETYLTRANSFERASE"/>
    <property type="match status" value="1"/>
</dbReference>
<name>A0A937W0P1_UNCTE</name>
<comment type="caution">
    <text evidence="2">The sequence shown here is derived from an EMBL/GenBank/DDBJ whole genome shotgun (WGS) entry which is preliminary data.</text>
</comment>
<dbReference type="EMBL" id="VGLS01000335">
    <property type="protein sequence ID" value="MBM3224477.1"/>
    <property type="molecule type" value="Genomic_DNA"/>
</dbReference>